<keyword evidence="3" id="KW-0378">Hydrolase</keyword>
<dbReference type="Gene3D" id="3.40.50.1820">
    <property type="entry name" value="alpha/beta hydrolase"/>
    <property type="match status" value="1"/>
</dbReference>
<proteinExistence type="inferred from homology"/>
<dbReference type="EMBL" id="JBHSBM010000011">
    <property type="protein sequence ID" value="MFC4057643.1"/>
    <property type="molecule type" value="Genomic_DNA"/>
</dbReference>
<evidence type="ECO:0000313" key="4">
    <source>
        <dbReference type="Proteomes" id="UP001595850"/>
    </source>
</evidence>
<dbReference type="InterPro" id="IPR050261">
    <property type="entry name" value="FrsA_esterase"/>
</dbReference>
<feature type="compositionally biased region" description="Low complexity" evidence="2">
    <location>
        <begin position="8"/>
        <end position="17"/>
    </location>
</feature>
<keyword evidence="4" id="KW-1185">Reference proteome</keyword>
<accession>A0ABV8I5F6</accession>
<dbReference type="EC" id="3.4.-.-" evidence="3"/>
<organism evidence="3 4">
    <name type="scientific">Planomonospora corallina</name>
    <dbReference type="NCBI Taxonomy" id="1806052"/>
    <lineage>
        <taxon>Bacteria</taxon>
        <taxon>Bacillati</taxon>
        <taxon>Actinomycetota</taxon>
        <taxon>Actinomycetes</taxon>
        <taxon>Streptosporangiales</taxon>
        <taxon>Streptosporangiaceae</taxon>
        <taxon>Planomonospora</taxon>
    </lineage>
</organism>
<dbReference type="PANTHER" id="PTHR22946:SF8">
    <property type="entry name" value="ACETYL XYLAN ESTERASE DOMAIN-CONTAINING PROTEIN"/>
    <property type="match status" value="1"/>
</dbReference>
<reference evidence="4" key="1">
    <citation type="journal article" date="2019" name="Int. J. Syst. Evol. Microbiol.">
        <title>The Global Catalogue of Microorganisms (GCM) 10K type strain sequencing project: providing services to taxonomists for standard genome sequencing and annotation.</title>
        <authorList>
            <consortium name="The Broad Institute Genomics Platform"/>
            <consortium name="The Broad Institute Genome Sequencing Center for Infectious Disease"/>
            <person name="Wu L."/>
            <person name="Ma J."/>
        </authorList>
    </citation>
    <scope>NUCLEOTIDE SEQUENCE [LARGE SCALE GENOMIC DNA]</scope>
    <source>
        <strain evidence="4">TBRC 4489</strain>
    </source>
</reference>
<evidence type="ECO:0000256" key="2">
    <source>
        <dbReference type="SAM" id="MobiDB-lite"/>
    </source>
</evidence>
<dbReference type="RefSeq" id="WP_377285713.1">
    <property type="nucleotide sequence ID" value="NZ_JBHSBM010000011.1"/>
</dbReference>
<feature type="region of interest" description="Disordered" evidence="2">
    <location>
        <begin position="1"/>
        <end position="21"/>
    </location>
</feature>
<dbReference type="PANTHER" id="PTHR22946">
    <property type="entry name" value="DIENELACTONE HYDROLASE DOMAIN-CONTAINING PROTEIN-RELATED"/>
    <property type="match status" value="1"/>
</dbReference>
<sequence length="387" mass="41188">MRPDPDGDPTGDPAGGPRRLRHLGEFSPLAEIAAAQRGLFPLPPPGPELRGRARDLLGVLDLTAADVRTERTWAAGGIRGEEVSWDVGFGPRTRAYVLRPREAGDAALPGVLALHCHAGMKWAGKEKIADGPEGHSAEVARLRASIYDGRAWAQGLAARGFTVLVPDALGWGSRRIPLADMPDGVRGVPDPALGEADRYDAAAARHEHVLAKYCTVLGVSYAGVVAGEDLAAAAYLRSRPDVGAVGCAGLSGGGLRAALLGAFDPGLSAVAVVAMVSSYRDLLDGYVAGHTWMLYPPGLSRLCDLPDLVACAAPRPLLVWYGEHDPILPLSGMRRAHETIKDHYRRTPANYTGVFADAGHDFGLAAQEHVFGWLARHLNAERDDPWR</sequence>
<comment type="similarity">
    <text evidence="1">Belongs to the AB hydrolase superfamily.</text>
</comment>
<evidence type="ECO:0000313" key="3">
    <source>
        <dbReference type="EMBL" id="MFC4057643.1"/>
    </source>
</evidence>
<name>A0ABV8I5F6_9ACTN</name>
<comment type="caution">
    <text evidence="3">The sequence shown here is derived from an EMBL/GenBank/DDBJ whole genome shotgun (WGS) entry which is preliminary data.</text>
</comment>
<dbReference type="GO" id="GO:0016787">
    <property type="term" value="F:hydrolase activity"/>
    <property type="evidence" value="ECO:0007669"/>
    <property type="project" value="UniProtKB-KW"/>
</dbReference>
<dbReference type="SUPFAM" id="SSF53474">
    <property type="entry name" value="alpha/beta-Hydrolases"/>
    <property type="match status" value="1"/>
</dbReference>
<evidence type="ECO:0000256" key="1">
    <source>
        <dbReference type="ARBA" id="ARBA00008645"/>
    </source>
</evidence>
<gene>
    <name evidence="3" type="ORF">ACFOWE_05025</name>
</gene>
<dbReference type="InterPro" id="IPR029058">
    <property type="entry name" value="AB_hydrolase_fold"/>
</dbReference>
<protein>
    <submittedName>
        <fullName evidence="3">Alpha/beta hydrolase family protein</fullName>
        <ecNumber evidence="3">3.4.-.-</ecNumber>
    </submittedName>
</protein>
<dbReference type="Proteomes" id="UP001595850">
    <property type="component" value="Unassembled WGS sequence"/>
</dbReference>